<dbReference type="AlphaFoldDB" id="A0AAW2J511"/>
<protein>
    <submittedName>
        <fullName evidence="2">Uncharacterized protein</fullName>
    </submittedName>
</protein>
<evidence type="ECO:0000256" key="1">
    <source>
        <dbReference type="SAM" id="MobiDB-lite"/>
    </source>
</evidence>
<evidence type="ECO:0000313" key="2">
    <source>
        <dbReference type="EMBL" id="KAL0289487.1"/>
    </source>
</evidence>
<sequence length="57" mass="6906">MQWVQMRRGLAVPRPRPGRGMHHHHQRHSFPHRPRDITSTFRMRGTIVRPQVSYCHK</sequence>
<gene>
    <name evidence="2" type="ORF">Sangu_2613100</name>
</gene>
<comment type="caution">
    <text evidence="2">The sequence shown here is derived from an EMBL/GenBank/DDBJ whole genome shotgun (WGS) entry which is preliminary data.</text>
</comment>
<reference evidence="2" key="2">
    <citation type="journal article" date="2024" name="Plant">
        <title>Genomic evolution and insights into agronomic trait innovations of Sesamum species.</title>
        <authorList>
            <person name="Miao H."/>
            <person name="Wang L."/>
            <person name="Qu L."/>
            <person name="Liu H."/>
            <person name="Sun Y."/>
            <person name="Le M."/>
            <person name="Wang Q."/>
            <person name="Wei S."/>
            <person name="Zheng Y."/>
            <person name="Lin W."/>
            <person name="Duan Y."/>
            <person name="Cao H."/>
            <person name="Xiong S."/>
            <person name="Wang X."/>
            <person name="Wei L."/>
            <person name="Li C."/>
            <person name="Ma Q."/>
            <person name="Ju M."/>
            <person name="Zhao R."/>
            <person name="Li G."/>
            <person name="Mu C."/>
            <person name="Tian Q."/>
            <person name="Mei H."/>
            <person name="Zhang T."/>
            <person name="Gao T."/>
            <person name="Zhang H."/>
        </authorList>
    </citation>
    <scope>NUCLEOTIDE SEQUENCE</scope>
    <source>
        <strain evidence="2">G01</strain>
    </source>
</reference>
<feature type="compositionally biased region" description="Basic residues" evidence="1">
    <location>
        <begin position="16"/>
        <end position="32"/>
    </location>
</feature>
<feature type="region of interest" description="Disordered" evidence="1">
    <location>
        <begin position="1"/>
        <end position="36"/>
    </location>
</feature>
<organism evidence="2">
    <name type="scientific">Sesamum angustifolium</name>
    <dbReference type="NCBI Taxonomy" id="2727405"/>
    <lineage>
        <taxon>Eukaryota</taxon>
        <taxon>Viridiplantae</taxon>
        <taxon>Streptophyta</taxon>
        <taxon>Embryophyta</taxon>
        <taxon>Tracheophyta</taxon>
        <taxon>Spermatophyta</taxon>
        <taxon>Magnoliopsida</taxon>
        <taxon>eudicotyledons</taxon>
        <taxon>Gunneridae</taxon>
        <taxon>Pentapetalae</taxon>
        <taxon>asterids</taxon>
        <taxon>lamiids</taxon>
        <taxon>Lamiales</taxon>
        <taxon>Pedaliaceae</taxon>
        <taxon>Sesamum</taxon>
    </lineage>
</organism>
<name>A0AAW2J511_9LAMI</name>
<dbReference type="EMBL" id="JACGWK010001399">
    <property type="protein sequence ID" value="KAL0289487.1"/>
    <property type="molecule type" value="Genomic_DNA"/>
</dbReference>
<reference evidence="2" key="1">
    <citation type="submission" date="2020-06" db="EMBL/GenBank/DDBJ databases">
        <authorList>
            <person name="Li T."/>
            <person name="Hu X."/>
            <person name="Zhang T."/>
            <person name="Song X."/>
            <person name="Zhang H."/>
            <person name="Dai N."/>
            <person name="Sheng W."/>
            <person name="Hou X."/>
            <person name="Wei L."/>
        </authorList>
    </citation>
    <scope>NUCLEOTIDE SEQUENCE</scope>
    <source>
        <strain evidence="2">G01</strain>
        <tissue evidence="2">Leaf</tissue>
    </source>
</reference>
<proteinExistence type="predicted"/>
<accession>A0AAW2J511</accession>